<dbReference type="OrthoDB" id="6188963at2759"/>
<evidence type="ECO:0008006" key="3">
    <source>
        <dbReference type="Google" id="ProtNLM"/>
    </source>
</evidence>
<evidence type="ECO:0000313" key="1">
    <source>
        <dbReference type="EMBL" id="VDI14305.1"/>
    </source>
</evidence>
<gene>
    <name evidence="1" type="ORF">MGAL_10B068819</name>
</gene>
<dbReference type="SUPFAM" id="SSF52266">
    <property type="entry name" value="SGNH hydrolase"/>
    <property type="match status" value="1"/>
</dbReference>
<dbReference type="InterPro" id="IPR036514">
    <property type="entry name" value="SGNH_hydro_sf"/>
</dbReference>
<name>A0A8B6D526_MYTGA</name>
<accession>A0A8B6D526</accession>
<dbReference type="Gene3D" id="3.40.50.1110">
    <property type="entry name" value="SGNH hydrolase"/>
    <property type="match status" value="1"/>
</dbReference>
<organism evidence="1 2">
    <name type="scientific">Mytilus galloprovincialis</name>
    <name type="common">Mediterranean mussel</name>
    <dbReference type="NCBI Taxonomy" id="29158"/>
    <lineage>
        <taxon>Eukaryota</taxon>
        <taxon>Metazoa</taxon>
        <taxon>Spiralia</taxon>
        <taxon>Lophotrochozoa</taxon>
        <taxon>Mollusca</taxon>
        <taxon>Bivalvia</taxon>
        <taxon>Autobranchia</taxon>
        <taxon>Pteriomorphia</taxon>
        <taxon>Mytilida</taxon>
        <taxon>Mytiloidea</taxon>
        <taxon>Mytilidae</taxon>
        <taxon>Mytilinae</taxon>
        <taxon>Mytilus</taxon>
    </lineage>
</organism>
<dbReference type="Proteomes" id="UP000596742">
    <property type="component" value="Unassembled WGS sequence"/>
</dbReference>
<comment type="caution">
    <text evidence="1">The sequence shown here is derived from an EMBL/GenBank/DDBJ whole genome shotgun (WGS) entry which is preliminary data.</text>
</comment>
<sequence>MVGSNDLSQNKSPDITAEHLSNLKNLVNNRFPNTNIHVFPLFHRLNEEQFNQDVDIVNTRLERLISNSLSLVRNDNINVRNHRYYHTDGVHLSISGNFELVRAIKSRMNPVLGLKDCHNYNQSGNIHQLTTPRKNHLPPRHTMPNRLFSPAHFEHSFYDRPNTNAFREQRPLVPPESSQPNWFRDRELIMRLLNI</sequence>
<dbReference type="AlphaFoldDB" id="A0A8B6D526"/>
<protein>
    <recommendedName>
        <fullName evidence="3">SGNH hydrolase-type esterase domain-containing protein</fullName>
    </recommendedName>
</protein>
<proteinExistence type="predicted"/>
<reference evidence="1" key="1">
    <citation type="submission" date="2018-11" db="EMBL/GenBank/DDBJ databases">
        <authorList>
            <person name="Alioto T."/>
            <person name="Alioto T."/>
        </authorList>
    </citation>
    <scope>NUCLEOTIDE SEQUENCE</scope>
</reference>
<keyword evidence="2" id="KW-1185">Reference proteome</keyword>
<dbReference type="EMBL" id="UYJE01002857">
    <property type="protein sequence ID" value="VDI14305.1"/>
    <property type="molecule type" value="Genomic_DNA"/>
</dbReference>
<evidence type="ECO:0000313" key="2">
    <source>
        <dbReference type="Proteomes" id="UP000596742"/>
    </source>
</evidence>